<dbReference type="PANTHER" id="PTHR43570:SF17">
    <property type="entry name" value="ALDEHYDE DEHYDROGENASE FAMILY 3 MEMBER F1"/>
    <property type="match status" value="1"/>
</dbReference>
<dbReference type="GO" id="GO:0006081">
    <property type="term" value="P:aldehyde metabolic process"/>
    <property type="evidence" value="ECO:0007669"/>
    <property type="project" value="InterPro"/>
</dbReference>
<feature type="region of interest" description="Disordered" evidence="3">
    <location>
        <begin position="1"/>
        <end position="33"/>
    </location>
</feature>
<dbReference type="PANTHER" id="PTHR43570">
    <property type="entry name" value="ALDEHYDE DEHYDROGENASE"/>
    <property type="match status" value="1"/>
</dbReference>
<dbReference type="InterPro" id="IPR012394">
    <property type="entry name" value="Aldehyde_DH_NAD(P)"/>
</dbReference>
<evidence type="ECO:0000256" key="2">
    <source>
        <dbReference type="ARBA" id="ARBA00023002"/>
    </source>
</evidence>
<keyword evidence="2" id="KW-0560">Oxidoreductase</keyword>
<sequence>MKELPRCATTSSQEAQSLESVSSRRTGAMAEAEVGETVSELRGAYESGRTRSVAWRQAQLGGLLRLLKEKEAEAFQALHEDLGKHHAEAYRDEVGLLVKSANGALRELGKWMAPEKVWVPLVAFPASGQIVPEPLGVVLIFSCWNVPLGLSLEPLIGAIAAGNAVAVKPSELSPRTAKFLGDNIGRYMDATAVKVVQGGPEVGEQLMEHRWDKVLFTGTWHAPDEYV</sequence>
<dbReference type="AlphaFoldDB" id="A0A0A9E7M0"/>
<dbReference type="GO" id="GO:0004029">
    <property type="term" value="F:aldehyde dehydrogenase (NAD+) activity"/>
    <property type="evidence" value="ECO:0007669"/>
    <property type="project" value="TreeGrafter"/>
</dbReference>
<name>A0A0A9E7M0_ARUDO</name>
<evidence type="ECO:0000313" key="5">
    <source>
        <dbReference type="EMBL" id="JAD95018.1"/>
    </source>
</evidence>
<comment type="similarity">
    <text evidence="1">Belongs to the aldehyde dehydrogenase family.</text>
</comment>
<protein>
    <recommendedName>
        <fullName evidence="4">Aldehyde dehydrogenase domain-containing protein</fullName>
    </recommendedName>
</protein>
<feature type="compositionally biased region" description="Polar residues" evidence="3">
    <location>
        <begin position="8"/>
        <end position="25"/>
    </location>
</feature>
<proteinExistence type="inferred from homology"/>
<dbReference type="GO" id="GO:0005737">
    <property type="term" value="C:cytoplasm"/>
    <property type="evidence" value="ECO:0007669"/>
    <property type="project" value="TreeGrafter"/>
</dbReference>
<dbReference type="InterPro" id="IPR015590">
    <property type="entry name" value="Aldehyde_DH_dom"/>
</dbReference>
<dbReference type="InterPro" id="IPR016162">
    <property type="entry name" value="Ald_DH_N"/>
</dbReference>
<evidence type="ECO:0000256" key="1">
    <source>
        <dbReference type="ARBA" id="ARBA00009986"/>
    </source>
</evidence>
<feature type="domain" description="Aldehyde dehydrogenase" evidence="4">
    <location>
        <begin position="28"/>
        <end position="218"/>
    </location>
</feature>
<organism evidence="5">
    <name type="scientific">Arundo donax</name>
    <name type="common">Giant reed</name>
    <name type="synonym">Donax arundinaceus</name>
    <dbReference type="NCBI Taxonomy" id="35708"/>
    <lineage>
        <taxon>Eukaryota</taxon>
        <taxon>Viridiplantae</taxon>
        <taxon>Streptophyta</taxon>
        <taxon>Embryophyta</taxon>
        <taxon>Tracheophyta</taxon>
        <taxon>Spermatophyta</taxon>
        <taxon>Magnoliopsida</taxon>
        <taxon>Liliopsida</taxon>
        <taxon>Poales</taxon>
        <taxon>Poaceae</taxon>
        <taxon>PACMAD clade</taxon>
        <taxon>Arundinoideae</taxon>
        <taxon>Arundineae</taxon>
        <taxon>Arundo</taxon>
    </lineage>
</organism>
<dbReference type="SUPFAM" id="SSF53720">
    <property type="entry name" value="ALDH-like"/>
    <property type="match status" value="1"/>
</dbReference>
<reference evidence="5" key="1">
    <citation type="submission" date="2014-09" db="EMBL/GenBank/DDBJ databases">
        <authorList>
            <person name="Magalhaes I.L.F."/>
            <person name="Oliveira U."/>
            <person name="Santos F.R."/>
            <person name="Vidigal T.H.D.A."/>
            <person name="Brescovit A.D."/>
            <person name="Santos A.J."/>
        </authorList>
    </citation>
    <scope>NUCLEOTIDE SEQUENCE</scope>
    <source>
        <tissue evidence="5">Shoot tissue taken approximately 20 cm above the soil surface</tissue>
    </source>
</reference>
<dbReference type="Gene3D" id="3.40.605.10">
    <property type="entry name" value="Aldehyde Dehydrogenase, Chain A, domain 1"/>
    <property type="match status" value="1"/>
</dbReference>
<dbReference type="Pfam" id="PF00171">
    <property type="entry name" value="Aldedh"/>
    <property type="match status" value="1"/>
</dbReference>
<accession>A0A0A9E7M0</accession>
<evidence type="ECO:0000256" key="3">
    <source>
        <dbReference type="SAM" id="MobiDB-lite"/>
    </source>
</evidence>
<dbReference type="InterPro" id="IPR016161">
    <property type="entry name" value="Ald_DH/histidinol_DH"/>
</dbReference>
<dbReference type="EMBL" id="GBRH01202877">
    <property type="protein sequence ID" value="JAD95018.1"/>
    <property type="molecule type" value="Transcribed_RNA"/>
</dbReference>
<reference evidence="5" key="2">
    <citation type="journal article" date="2015" name="Data Brief">
        <title>Shoot transcriptome of the giant reed, Arundo donax.</title>
        <authorList>
            <person name="Barrero R.A."/>
            <person name="Guerrero F.D."/>
            <person name="Moolhuijzen P."/>
            <person name="Goolsby J.A."/>
            <person name="Tidwell J."/>
            <person name="Bellgard S.E."/>
            <person name="Bellgard M.I."/>
        </authorList>
    </citation>
    <scope>NUCLEOTIDE SEQUENCE</scope>
    <source>
        <tissue evidence="5">Shoot tissue taken approximately 20 cm above the soil surface</tissue>
    </source>
</reference>
<evidence type="ECO:0000259" key="4">
    <source>
        <dbReference type="Pfam" id="PF00171"/>
    </source>
</evidence>